<dbReference type="InterPro" id="IPR016024">
    <property type="entry name" value="ARM-type_fold"/>
</dbReference>
<dbReference type="GO" id="GO:0006406">
    <property type="term" value="P:mRNA export from nucleus"/>
    <property type="evidence" value="ECO:0007669"/>
    <property type="project" value="InterPro"/>
</dbReference>
<reference evidence="1 2" key="1">
    <citation type="journal article" date="2012" name="Nucleic Acids Res.">
        <title>Sequencing of the smallest Apicomplexan genome from the human pathogen Babesia microti.</title>
        <authorList>
            <person name="Cornillot E."/>
            <person name="Hadj-Kaddour K."/>
            <person name="Dassouli A."/>
            <person name="Noel B."/>
            <person name="Ranwez V."/>
            <person name="Vacherie B."/>
            <person name="Augagneur Y."/>
            <person name="Bres V."/>
            <person name="Duclos A."/>
            <person name="Randazzo S."/>
            <person name="Carcy B."/>
            <person name="Debierre-Grockiego F."/>
            <person name="Delbecq S."/>
            <person name="Moubri-Menage K."/>
            <person name="Shams-Eldin H."/>
            <person name="Usmani-Brown S."/>
            <person name="Bringaud F."/>
            <person name="Wincker P."/>
            <person name="Vivares C.P."/>
            <person name="Schwarz R.T."/>
            <person name="Schetters T.P."/>
            <person name="Krause P.J."/>
            <person name="Gorenflot A."/>
            <person name="Berry V."/>
            <person name="Barbe V."/>
            <person name="Ben Mamoun C."/>
        </authorList>
    </citation>
    <scope>NUCLEOTIDE SEQUENCE [LARGE SCALE GENOMIC DNA]</scope>
    <source>
        <strain evidence="1 2">RI</strain>
    </source>
</reference>
<dbReference type="AlphaFoldDB" id="I7I8P5"/>
<evidence type="ECO:0000313" key="2">
    <source>
        <dbReference type="Proteomes" id="UP000002899"/>
    </source>
</evidence>
<proteinExistence type="predicted"/>
<dbReference type="OMA" id="FNMEFCK"/>
<dbReference type="GO" id="GO:0000339">
    <property type="term" value="F:RNA cap binding"/>
    <property type="evidence" value="ECO:0007669"/>
    <property type="project" value="InterPro"/>
</dbReference>
<dbReference type="SUPFAM" id="SSF48371">
    <property type="entry name" value="ARM repeat"/>
    <property type="match status" value="3"/>
</dbReference>
<dbReference type="KEGG" id="bmic:BMR1_02g01435"/>
<dbReference type="GO" id="GO:0000184">
    <property type="term" value="P:nuclear-transcribed mRNA catabolic process, nonsense-mediated decay"/>
    <property type="evidence" value="ECO:0007669"/>
    <property type="project" value="TreeGrafter"/>
</dbReference>
<dbReference type="GeneID" id="24424073"/>
<accession>I7I8P5</accession>
<dbReference type="GO" id="GO:0005846">
    <property type="term" value="C:nuclear cap binding complex"/>
    <property type="evidence" value="ECO:0007669"/>
    <property type="project" value="InterPro"/>
</dbReference>
<protein>
    <submittedName>
        <fullName evidence="1">Uncharacterized protein</fullName>
    </submittedName>
</protein>
<dbReference type="GO" id="GO:0005634">
    <property type="term" value="C:nucleus"/>
    <property type="evidence" value="ECO:0007669"/>
    <property type="project" value="TreeGrafter"/>
</dbReference>
<name>I7I8P5_BABMR</name>
<dbReference type="PANTHER" id="PTHR12412:SF2">
    <property type="entry name" value="NUCLEAR CAP-BINDING PROTEIN SUBUNIT 1"/>
    <property type="match status" value="1"/>
</dbReference>
<reference evidence="1 2" key="2">
    <citation type="journal article" date="2013" name="PLoS ONE">
        <title>Whole genome mapping and re-organization of the nuclear and mitochondrial genomes of Babesia microti isolates.</title>
        <authorList>
            <person name="Cornillot E."/>
            <person name="Dassouli A."/>
            <person name="Garg A."/>
            <person name="Pachikara N."/>
            <person name="Randazzo S."/>
            <person name="Depoix D."/>
            <person name="Carcy B."/>
            <person name="Delbecq S."/>
            <person name="Frutos R."/>
            <person name="Silva J.C."/>
            <person name="Sutton R."/>
            <person name="Krause P.J."/>
            <person name="Mamoun C.B."/>
        </authorList>
    </citation>
    <scope>NUCLEOTIDE SEQUENCE [LARGE SCALE GENOMIC DNA]</scope>
    <source>
        <strain evidence="1 2">RI</strain>
    </source>
</reference>
<gene>
    <name evidence="1" type="ORF">BMR1_02g01435</name>
</gene>
<keyword evidence="2" id="KW-1185">Reference proteome</keyword>
<dbReference type="RefSeq" id="XP_012648057.1">
    <property type="nucleotide sequence ID" value="XM_012792603.1"/>
</dbReference>
<dbReference type="VEuPathDB" id="PiroplasmaDB:BMR1_02g01435"/>
<dbReference type="PANTHER" id="PTHR12412">
    <property type="entry name" value="CAP BINDING PROTEIN"/>
    <property type="match status" value="1"/>
</dbReference>
<sequence length="806" mass="93941">MGGRNHHHPLPRWKPLLITIGDSFDSVESDIFTVVDTIVNLNNLDNDKLIELFLKCVEGFTFKTGIYASIAGILNSKLGNSFSKRLCEKLQYRLKNYLISGDRVKFILIFRFYISLHCVKFNVDVFDFFDKLLLLLDNIQDKIVITNDISHVELSVLADNICYSILCAIPWFDRQTFSVNSTDIEKIISKCTDYLKSRVKNFDKLKNNPSASVVESYITNIANQYITKLDYCGDYYYIKCFNDIYDNEYQDILLQSLDAIQSFVNNDHKSSVTYRFYQMPSIKTYFTETPDQSEGYLINNDEIISELWDPIVAKPLPILKICKMESKDIYVHDIWIFQEHIIATINCFKTDCKQCATQILRIPLNSGDKESLIVKTILNIMLEPLSDEFFVGFNTLLLCHMSTLLHNIDIVVDKEIQSIMDKVSQMDYHVFNTFIRFCAYWYSFSVSKISISHISRFKDIQIKLESNPEFVDINNVNTIGLLSDEDRMRLMESRNKEISNLMLNERVPYRIKLLEQINRLLFVDKYYYFIPQDLKPYIDVVNPTNFLGIDSTFDYTNTFEFEAITKLLHIKKMGNEEYTLINSRIQNFINNMIGKPALTESANKIYDRVPNLEDSGNRYIGANGKIWTCNELVEIALCALFQLSENKSQSHINRLIDNHWNFISSLPIEDDHLILKTISKLFSSNPKRLELAIEHLVSTNCIDELTILKFIFTIPIDASNNYSFWVDLIDIVLTCKNDAVNECFLLFCNKINEYPAHELELTKYFIQFVRHWYKHINFAELIGKINLSHQLMDVIIMFAHLPQKLT</sequence>
<dbReference type="GO" id="GO:0003729">
    <property type="term" value="F:mRNA binding"/>
    <property type="evidence" value="ECO:0007669"/>
    <property type="project" value="TreeGrafter"/>
</dbReference>
<dbReference type="Proteomes" id="UP000002899">
    <property type="component" value="Chromosome II"/>
</dbReference>
<dbReference type="EMBL" id="FO082872">
    <property type="protein sequence ID" value="CCF73448.1"/>
    <property type="molecule type" value="Genomic_DNA"/>
</dbReference>
<evidence type="ECO:0000313" key="1">
    <source>
        <dbReference type="EMBL" id="CCF73448.1"/>
    </source>
</evidence>
<dbReference type="Gene3D" id="1.25.40.180">
    <property type="match status" value="2"/>
</dbReference>
<organism evidence="1 2">
    <name type="scientific">Babesia microti (strain RI)</name>
    <dbReference type="NCBI Taxonomy" id="1133968"/>
    <lineage>
        <taxon>Eukaryota</taxon>
        <taxon>Sar</taxon>
        <taxon>Alveolata</taxon>
        <taxon>Apicomplexa</taxon>
        <taxon>Aconoidasida</taxon>
        <taxon>Piroplasmida</taxon>
        <taxon>Babesiidae</taxon>
        <taxon>Babesia</taxon>
    </lineage>
</organism>
<dbReference type="InterPro" id="IPR027159">
    <property type="entry name" value="CBP80"/>
</dbReference>
<reference evidence="1 2" key="3">
    <citation type="journal article" date="2016" name="Sci. Rep.">
        <title>Genome-wide diversity and gene expression profiling of Babesia microti isolates identify polymorphic genes that mediate host-pathogen interactions.</title>
        <authorList>
            <person name="Silva J.C."/>
            <person name="Cornillot E."/>
            <person name="McCracken C."/>
            <person name="Usmani-Brown S."/>
            <person name="Dwivedi A."/>
            <person name="Ifeonu O.O."/>
            <person name="Crabtree J."/>
            <person name="Gotia H.T."/>
            <person name="Virji A.Z."/>
            <person name="Reynes C."/>
            <person name="Colinge J."/>
            <person name="Kumar V."/>
            <person name="Lawres L."/>
            <person name="Pazzi J.E."/>
            <person name="Pablo J.V."/>
            <person name="Hung C."/>
            <person name="Brancato J."/>
            <person name="Kumari P."/>
            <person name="Orvis J."/>
            <person name="Tretina K."/>
            <person name="Chibucos M."/>
            <person name="Ott S."/>
            <person name="Sadzewicz L."/>
            <person name="Sengamalay N."/>
            <person name="Shetty A.C."/>
            <person name="Su Q."/>
            <person name="Tallon L."/>
            <person name="Fraser C.M."/>
            <person name="Frutos R."/>
            <person name="Molina D.M."/>
            <person name="Krause P.J."/>
            <person name="Ben Mamoun C."/>
        </authorList>
    </citation>
    <scope>NUCLEOTIDE SEQUENCE [LARGE SCALE GENOMIC DNA]</scope>
    <source>
        <strain evidence="1 2">RI</strain>
    </source>
</reference>